<dbReference type="EMBL" id="PXOG01000031">
    <property type="protein sequence ID" value="RGP80431.1"/>
    <property type="molecule type" value="Genomic_DNA"/>
</dbReference>
<proteinExistence type="predicted"/>
<evidence type="ECO:0000256" key="1">
    <source>
        <dbReference type="SAM" id="MobiDB-lite"/>
    </source>
</evidence>
<comment type="caution">
    <text evidence="2">The sequence shown here is derived from an EMBL/GenBank/DDBJ whole genome shotgun (WGS) entry which is preliminary data.</text>
</comment>
<feature type="compositionally biased region" description="Low complexity" evidence="1">
    <location>
        <begin position="51"/>
        <end position="60"/>
    </location>
</feature>
<gene>
    <name evidence="2" type="ORF">FLONG3_1440</name>
</gene>
<organism evidence="2 3">
    <name type="scientific">Fusarium longipes</name>
    <dbReference type="NCBI Taxonomy" id="694270"/>
    <lineage>
        <taxon>Eukaryota</taxon>
        <taxon>Fungi</taxon>
        <taxon>Dikarya</taxon>
        <taxon>Ascomycota</taxon>
        <taxon>Pezizomycotina</taxon>
        <taxon>Sordariomycetes</taxon>
        <taxon>Hypocreomycetidae</taxon>
        <taxon>Hypocreales</taxon>
        <taxon>Nectriaceae</taxon>
        <taxon>Fusarium</taxon>
    </lineage>
</organism>
<evidence type="ECO:0000313" key="3">
    <source>
        <dbReference type="Proteomes" id="UP000266234"/>
    </source>
</evidence>
<dbReference type="AlphaFoldDB" id="A0A395T6Y9"/>
<sequence>MSGSTTTPQVPAGFGDNKGIKFSFKTGNARYQCVLQDRAAYERTKASRQNSSDSVSSTDSTKTEKSSH</sequence>
<reference evidence="2 3" key="1">
    <citation type="journal article" date="2018" name="PLoS Pathog.">
        <title>Evolution of structural diversity of trichothecenes, a family of toxins produced by plant pathogenic and entomopathogenic fungi.</title>
        <authorList>
            <person name="Proctor R.H."/>
            <person name="McCormick S.P."/>
            <person name="Kim H.S."/>
            <person name="Cardoza R.E."/>
            <person name="Stanley A.M."/>
            <person name="Lindo L."/>
            <person name="Kelly A."/>
            <person name="Brown D.W."/>
            <person name="Lee T."/>
            <person name="Vaughan M.M."/>
            <person name="Alexander N.J."/>
            <person name="Busman M."/>
            <person name="Gutierrez S."/>
        </authorList>
    </citation>
    <scope>NUCLEOTIDE SEQUENCE [LARGE SCALE GENOMIC DNA]</scope>
    <source>
        <strain evidence="2 3">NRRL 20695</strain>
    </source>
</reference>
<dbReference type="Proteomes" id="UP000266234">
    <property type="component" value="Unassembled WGS sequence"/>
</dbReference>
<keyword evidence="3" id="KW-1185">Reference proteome</keyword>
<dbReference type="OrthoDB" id="5221152at2759"/>
<name>A0A395T6Y9_9HYPO</name>
<accession>A0A395T6Y9</accession>
<evidence type="ECO:0000313" key="2">
    <source>
        <dbReference type="EMBL" id="RGP80431.1"/>
    </source>
</evidence>
<feature type="region of interest" description="Disordered" evidence="1">
    <location>
        <begin position="42"/>
        <end position="68"/>
    </location>
</feature>
<protein>
    <submittedName>
        <fullName evidence="2">Uncharacterized protein</fullName>
    </submittedName>
</protein>